<evidence type="ECO:0000313" key="2">
    <source>
        <dbReference type="Proteomes" id="UP001055811"/>
    </source>
</evidence>
<proteinExistence type="predicted"/>
<dbReference type="Proteomes" id="UP001055811">
    <property type="component" value="Linkage Group LG01"/>
</dbReference>
<gene>
    <name evidence="1" type="ORF">L2E82_00718</name>
</gene>
<comment type="caution">
    <text evidence="1">The sequence shown here is derived from an EMBL/GenBank/DDBJ whole genome shotgun (WGS) entry which is preliminary data.</text>
</comment>
<dbReference type="EMBL" id="CM042009">
    <property type="protein sequence ID" value="KAI3788076.1"/>
    <property type="molecule type" value="Genomic_DNA"/>
</dbReference>
<name>A0ACB9GXX6_CICIN</name>
<protein>
    <submittedName>
        <fullName evidence="1">Uncharacterized protein</fullName>
    </submittedName>
</protein>
<accession>A0ACB9GXX6</accession>
<sequence>MWDGNILIKLLCTNTEAIKRTASNTDPIFVSFSVSSPVPGLRLHDRPSSTTCFAHHQPPAHPTPPPCEVAIGVSSTMLIRISRKGSEDVSDQYCTIFYDKEKAKISSTIVDLTIETTLYDLYLKLKLHQSGRK</sequence>
<reference evidence="2" key="1">
    <citation type="journal article" date="2022" name="Mol. Ecol. Resour.">
        <title>The genomes of chicory, endive, great burdock and yacon provide insights into Asteraceae palaeo-polyploidization history and plant inulin production.</title>
        <authorList>
            <person name="Fan W."/>
            <person name="Wang S."/>
            <person name="Wang H."/>
            <person name="Wang A."/>
            <person name="Jiang F."/>
            <person name="Liu H."/>
            <person name="Zhao H."/>
            <person name="Xu D."/>
            <person name="Zhang Y."/>
        </authorList>
    </citation>
    <scope>NUCLEOTIDE SEQUENCE [LARGE SCALE GENOMIC DNA]</scope>
    <source>
        <strain evidence="2">cv. Punajuju</strain>
    </source>
</reference>
<reference evidence="1 2" key="2">
    <citation type="journal article" date="2022" name="Mol. Ecol. Resour.">
        <title>The genomes of chicory, endive, great burdock and yacon provide insights into Asteraceae paleo-polyploidization history and plant inulin production.</title>
        <authorList>
            <person name="Fan W."/>
            <person name="Wang S."/>
            <person name="Wang H."/>
            <person name="Wang A."/>
            <person name="Jiang F."/>
            <person name="Liu H."/>
            <person name="Zhao H."/>
            <person name="Xu D."/>
            <person name="Zhang Y."/>
        </authorList>
    </citation>
    <scope>NUCLEOTIDE SEQUENCE [LARGE SCALE GENOMIC DNA]</scope>
    <source>
        <strain evidence="2">cv. Punajuju</strain>
        <tissue evidence="1">Leaves</tissue>
    </source>
</reference>
<evidence type="ECO:0000313" key="1">
    <source>
        <dbReference type="EMBL" id="KAI3788076.1"/>
    </source>
</evidence>
<organism evidence="1 2">
    <name type="scientific">Cichorium intybus</name>
    <name type="common">Chicory</name>
    <dbReference type="NCBI Taxonomy" id="13427"/>
    <lineage>
        <taxon>Eukaryota</taxon>
        <taxon>Viridiplantae</taxon>
        <taxon>Streptophyta</taxon>
        <taxon>Embryophyta</taxon>
        <taxon>Tracheophyta</taxon>
        <taxon>Spermatophyta</taxon>
        <taxon>Magnoliopsida</taxon>
        <taxon>eudicotyledons</taxon>
        <taxon>Gunneridae</taxon>
        <taxon>Pentapetalae</taxon>
        <taxon>asterids</taxon>
        <taxon>campanulids</taxon>
        <taxon>Asterales</taxon>
        <taxon>Asteraceae</taxon>
        <taxon>Cichorioideae</taxon>
        <taxon>Cichorieae</taxon>
        <taxon>Cichoriinae</taxon>
        <taxon>Cichorium</taxon>
    </lineage>
</organism>
<keyword evidence="2" id="KW-1185">Reference proteome</keyword>